<dbReference type="Pfam" id="PF14500">
    <property type="entry name" value="MMS19_N"/>
    <property type="match status" value="1"/>
</dbReference>
<dbReference type="PANTHER" id="PTHR12891">
    <property type="entry name" value="DNA REPAIR/TRANSCRIPTION PROTEIN MET18/MMS19"/>
    <property type="match status" value="1"/>
</dbReference>
<dbReference type="KEGG" id="dha:DEHA2A09196g"/>
<evidence type="ECO:0000313" key="8">
    <source>
        <dbReference type="EMBL" id="CAG84688.2"/>
    </source>
</evidence>
<dbReference type="OrthoDB" id="342900at2759"/>
<evidence type="ECO:0000256" key="4">
    <source>
        <dbReference type="ARBA" id="ARBA00023242"/>
    </source>
</evidence>
<evidence type="ECO:0000259" key="6">
    <source>
        <dbReference type="Pfam" id="PF12460"/>
    </source>
</evidence>
<dbReference type="InterPro" id="IPR016024">
    <property type="entry name" value="ARM-type_fold"/>
</dbReference>
<comment type="function">
    <text evidence="5">Key component of the cytosolic iron-sulfur protein assembly (CIA) complex, a multiprotein complex that mediates the incorporation of iron-sulfur cluster into apoproteins specifically involved in DNA metabolism and genomic integrity. In the CIA complex, MMS19 acts as an adapter between early-acting CIA components and a subset of cellular target iron-sulfur proteins.</text>
</comment>
<dbReference type="HOGENOM" id="CLU_005943_1_0_1"/>
<comment type="similarity">
    <text evidence="2 5">Belongs to the MET18/MMS19 family.</text>
</comment>
<dbReference type="GO" id="GO:0006281">
    <property type="term" value="P:DNA repair"/>
    <property type="evidence" value="ECO:0007669"/>
    <property type="project" value="UniProtKB-UniRule"/>
</dbReference>
<dbReference type="SUPFAM" id="SSF48371">
    <property type="entry name" value="ARM repeat"/>
    <property type="match status" value="1"/>
</dbReference>
<keyword evidence="5" id="KW-0234">DNA repair</keyword>
<dbReference type="Proteomes" id="UP000000599">
    <property type="component" value="Chromosome A"/>
</dbReference>
<feature type="domain" description="MMS19 C-terminal" evidence="6">
    <location>
        <begin position="618"/>
        <end position="1056"/>
    </location>
</feature>
<dbReference type="GO" id="GO:0097361">
    <property type="term" value="C:cytosolic [4Fe-4S] assembly targeting complex"/>
    <property type="evidence" value="ECO:0007669"/>
    <property type="project" value="UniProtKB-UniRule"/>
</dbReference>
<evidence type="ECO:0000256" key="2">
    <source>
        <dbReference type="ARBA" id="ARBA00009340"/>
    </source>
</evidence>
<dbReference type="FunCoup" id="Q6BYJ0">
    <property type="interactions" value="1019"/>
</dbReference>
<dbReference type="RefSeq" id="XP_456729.2">
    <property type="nucleotide sequence ID" value="XM_456729.1"/>
</dbReference>
<dbReference type="InterPro" id="IPR024687">
    <property type="entry name" value="MMS19_C"/>
</dbReference>
<dbReference type="eggNOG" id="KOG1967">
    <property type="taxonomic scope" value="Eukaryota"/>
</dbReference>
<dbReference type="GeneID" id="2899808"/>
<evidence type="ECO:0000313" key="9">
    <source>
        <dbReference type="Proteomes" id="UP000000599"/>
    </source>
</evidence>
<proteinExistence type="inferred from homology"/>
<feature type="domain" description="MMS19 N-terminal" evidence="7">
    <location>
        <begin position="49"/>
        <end position="322"/>
    </location>
</feature>
<gene>
    <name evidence="8" type="ordered locus">DEHA2A09196g</name>
</gene>
<protein>
    <recommendedName>
        <fullName evidence="5">MMS19 nucleotide excision repair protein</fullName>
    </recommendedName>
</protein>
<dbReference type="InterPro" id="IPR039920">
    <property type="entry name" value="MMS19"/>
</dbReference>
<comment type="subcellular location">
    <subcellularLocation>
        <location evidence="1 5">Nucleus</location>
    </subcellularLocation>
</comment>
<keyword evidence="9" id="KW-1185">Reference proteome</keyword>
<dbReference type="InParanoid" id="Q6BYJ0"/>
<name>Q6BYJ0_DEBHA</name>
<keyword evidence="3" id="KW-0677">Repeat</keyword>
<dbReference type="InterPro" id="IPR029240">
    <property type="entry name" value="MMS19_N"/>
</dbReference>
<dbReference type="STRING" id="284592.Q6BYJ0"/>
<organism evidence="8 9">
    <name type="scientific">Debaryomyces hansenii (strain ATCC 36239 / CBS 767 / BCRC 21394 / JCM 1990 / NBRC 0083 / IGC 2968)</name>
    <name type="common">Yeast</name>
    <name type="synonym">Torulaspora hansenii</name>
    <dbReference type="NCBI Taxonomy" id="284592"/>
    <lineage>
        <taxon>Eukaryota</taxon>
        <taxon>Fungi</taxon>
        <taxon>Dikarya</taxon>
        <taxon>Ascomycota</taxon>
        <taxon>Saccharomycotina</taxon>
        <taxon>Pichiomycetes</taxon>
        <taxon>Debaryomycetaceae</taxon>
        <taxon>Debaryomyces</taxon>
    </lineage>
</organism>
<dbReference type="Pfam" id="PF12460">
    <property type="entry name" value="MMS19_C"/>
    <property type="match status" value="1"/>
</dbReference>
<reference evidence="8 9" key="1">
    <citation type="journal article" date="2004" name="Nature">
        <title>Genome evolution in yeasts.</title>
        <authorList>
            <consortium name="Genolevures"/>
            <person name="Dujon B."/>
            <person name="Sherman D."/>
            <person name="Fischer G."/>
            <person name="Durrens P."/>
            <person name="Casaregola S."/>
            <person name="Lafontaine I."/>
            <person name="de Montigny J."/>
            <person name="Marck C."/>
            <person name="Neuveglise C."/>
            <person name="Talla E."/>
            <person name="Goffard N."/>
            <person name="Frangeul L."/>
            <person name="Aigle M."/>
            <person name="Anthouard V."/>
            <person name="Babour A."/>
            <person name="Barbe V."/>
            <person name="Barnay S."/>
            <person name="Blanchin S."/>
            <person name="Beckerich J.M."/>
            <person name="Beyne E."/>
            <person name="Bleykasten C."/>
            <person name="Boisrame A."/>
            <person name="Boyer J."/>
            <person name="Cattolico L."/>
            <person name="Confanioleri F."/>
            <person name="de Daruvar A."/>
            <person name="Despons L."/>
            <person name="Fabre E."/>
            <person name="Fairhead C."/>
            <person name="Ferry-Dumazet H."/>
            <person name="Groppi A."/>
            <person name="Hantraye F."/>
            <person name="Hennequin C."/>
            <person name="Jauniaux N."/>
            <person name="Joyet P."/>
            <person name="Kachouri R."/>
            <person name="Kerrest A."/>
            <person name="Koszul R."/>
            <person name="Lemaire M."/>
            <person name="Lesur I."/>
            <person name="Ma L."/>
            <person name="Muller H."/>
            <person name="Nicaud J.M."/>
            <person name="Nikolski M."/>
            <person name="Oztas S."/>
            <person name="Ozier-Kalogeropoulos O."/>
            <person name="Pellenz S."/>
            <person name="Potier S."/>
            <person name="Richard G.F."/>
            <person name="Straub M.L."/>
            <person name="Suleau A."/>
            <person name="Swennene D."/>
            <person name="Tekaia F."/>
            <person name="Wesolowski-Louvel M."/>
            <person name="Westhof E."/>
            <person name="Wirth B."/>
            <person name="Zeniou-Meyer M."/>
            <person name="Zivanovic I."/>
            <person name="Bolotin-Fukuhara M."/>
            <person name="Thierry A."/>
            <person name="Bouchier C."/>
            <person name="Caudron B."/>
            <person name="Scarpelli C."/>
            <person name="Gaillardin C."/>
            <person name="Weissenbach J."/>
            <person name="Wincker P."/>
            <person name="Souciet J.L."/>
        </authorList>
    </citation>
    <scope>NUCLEOTIDE SEQUENCE [LARGE SCALE GENOMIC DNA]</scope>
    <source>
        <strain evidence="9">ATCC 36239 / CBS 767 / BCRC 21394 / JCM 1990 / NBRC 0083 / IGC 2968</strain>
    </source>
</reference>
<dbReference type="AlphaFoldDB" id="Q6BYJ0"/>
<dbReference type="VEuPathDB" id="FungiDB:DEHA2A09196g"/>
<dbReference type="Gene3D" id="1.25.10.10">
    <property type="entry name" value="Leucine-rich Repeat Variant"/>
    <property type="match status" value="1"/>
</dbReference>
<dbReference type="GO" id="GO:0051604">
    <property type="term" value="P:protein maturation"/>
    <property type="evidence" value="ECO:0007669"/>
    <property type="project" value="UniProtKB-UniRule"/>
</dbReference>
<accession>Q6BYJ0</accession>
<dbReference type="OMA" id="FSFMPEF"/>
<evidence type="ECO:0000256" key="1">
    <source>
        <dbReference type="ARBA" id="ARBA00004123"/>
    </source>
</evidence>
<evidence type="ECO:0000259" key="7">
    <source>
        <dbReference type="Pfam" id="PF14500"/>
    </source>
</evidence>
<evidence type="ECO:0000256" key="3">
    <source>
        <dbReference type="ARBA" id="ARBA00022737"/>
    </source>
</evidence>
<sequence length="1104" mass="126101">MQSSESIHDIPTLINQFIASADDSDVSITYSKELAELIEKDEMTLLKFIQSLGPNLTSDSDLIRSKSIQCMSESLKCLNVNKLSKQDINVLFEFLLAKFEDIFCLGHILSSLNSLISFKNFIFGMNNNVEKLLTNILNNYDPKKHLAKVRYEPFRTLNALVTIDPVYFQSSSRVSDLMVKTFIHVASGEKDPRNLLLSFDTNTKINEVFEFDPLNEVHKDLISELFDVCFCYFPISFSPPPNDPYKITAQDLKLKLRNTIASQSYFAKESFADLIEKLTSTNPVIRNDVLKTLLLCVENYKLETVAEYWVTIWNALKFEVLHNDVSIFKPYIDVIVPEDYDEEIDDSDEFKPLITTLVIIKKLANRMTDFGELENLLTTITNELKSNLVTINDKSFKQSVLLLSVLASDSSAGFNFIIKFLFLQEIWGKYINADEDSSIEEVPSELDKTEDLVLNTSKQKELIDNLGFVLTSYNVLLGNLENQDEFIENNNLKLYKDHLLIFMGQLLQASSNLEKTLKCKVIQQLIKLAQLKGFLNVQECTLILGYFSNILLDTANSKSKNWEKDQVTKEIVNGLIKLMNSEGASNNDKTALVIDLILPHLLEILPSTDSLSNFKKLLEIIGELCTNYQFLEVLSIRLLNRLTNYDQFNIDQFEVFRNITNLLVESIKKVQVSKQFLMNSWYKNFVPRFINCLLEILKVKDDHILIELSGDLIGLIVKYNDKSKHQEILNDFVAMFLLDKANGFNVNVNVIHQQKPLINLFNKILANIDKACVVQLNDTFTMNELTDRIIGLCNSRGDEYSRLGYLQNLSLLVNKFLQSNEFIEEKLKLTFENISNISKFDSVLSQDQIESFEVIVWILKSLILKIDTLGIEYINRLISLLSCENRQMQQLTAKSFNILMIDLPIFTNQQIGGKTKIISGVQNLNVRLLYKQKVFGILLPKIIEGYNISNIRNKENYLISLSLILNNVPHSILKSYLSQILPLILNSLNLPNPIILNASLATCEIIIDESPDLVIPHLSTLIPKLVGLSMGKIVVEKSLVNNEEVRLTSLNCLQKVFSNIELKYIIPFQKSALNKLTPGLDDKKRTVRKLCCDVRQTLFELGKY</sequence>
<dbReference type="GO" id="GO:0005634">
    <property type="term" value="C:nucleus"/>
    <property type="evidence" value="ECO:0007669"/>
    <property type="project" value="UniProtKB-SubCell"/>
</dbReference>
<evidence type="ECO:0000256" key="5">
    <source>
        <dbReference type="RuleBase" id="RU367072"/>
    </source>
</evidence>
<keyword evidence="4 5" id="KW-0539">Nucleus</keyword>
<dbReference type="GO" id="GO:0016226">
    <property type="term" value="P:iron-sulfur cluster assembly"/>
    <property type="evidence" value="ECO:0007669"/>
    <property type="project" value="UniProtKB-UniRule"/>
</dbReference>
<keyword evidence="5" id="KW-0227">DNA damage</keyword>
<dbReference type="InterPro" id="IPR011989">
    <property type="entry name" value="ARM-like"/>
</dbReference>
<dbReference type="EMBL" id="CR382133">
    <property type="protein sequence ID" value="CAG84688.2"/>
    <property type="molecule type" value="Genomic_DNA"/>
</dbReference>
<dbReference type="PANTHER" id="PTHR12891:SF0">
    <property type="entry name" value="MMS19 NUCLEOTIDE EXCISION REPAIR PROTEIN HOMOLOG"/>
    <property type="match status" value="1"/>
</dbReference>